<proteinExistence type="predicted"/>
<reference evidence="2 3" key="1">
    <citation type="journal article" date="2016" name="PLoS ONE">
        <title>Complete Genome Sequence and Comparative Genomics of a Novel Myxobacterium Myxococcus hansupus.</title>
        <authorList>
            <person name="Sharma G."/>
            <person name="Narwani T."/>
            <person name="Subramanian S."/>
        </authorList>
    </citation>
    <scope>NUCLEOTIDE SEQUENCE [LARGE SCALE GENOMIC DNA]</scope>
    <source>
        <strain evidence="3">mixupus</strain>
    </source>
</reference>
<name>A0A0H4WMT0_9BACT</name>
<dbReference type="KEGG" id="mym:A176_001633"/>
<feature type="region of interest" description="Disordered" evidence="1">
    <location>
        <begin position="220"/>
        <end position="244"/>
    </location>
</feature>
<gene>
    <name evidence="2" type="ORF">A176_001633</name>
</gene>
<evidence type="ECO:0000256" key="1">
    <source>
        <dbReference type="SAM" id="MobiDB-lite"/>
    </source>
</evidence>
<dbReference type="RefSeq" id="WP_002634570.1">
    <property type="nucleotide sequence ID" value="NZ_CP012109.1"/>
</dbReference>
<protein>
    <submittedName>
        <fullName evidence="2">Uncharacterized protein</fullName>
    </submittedName>
</protein>
<dbReference type="STRING" id="1297742.A176_001633"/>
<evidence type="ECO:0000313" key="3">
    <source>
        <dbReference type="Proteomes" id="UP000009026"/>
    </source>
</evidence>
<feature type="region of interest" description="Disordered" evidence="1">
    <location>
        <begin position="380"/>
        <end position="414"/>
    </location>
</feature>
<dbReference type="EMBL" id="CP012109">
    <property type="protein sequence ID" value="AKQ64721.1"/>
    <property type="molecule type" value="Genomic_DNA"/>
</dbReference>
<dbReference type="Proteomes" id="UP000009026">
    <property type="component" value="Chromosome"/>
</dbReference>
<dbReference type="PATRIC" id="fig|1297742.4.peg.1649"/>
<evidence type="ECO:0000313" key="2">
    <source>
        <dbReference type="EMBL" id="AKQ64721.1"/>
    </source>
</evidence>
<feature type="compositionally biased region" description="Basic and acidic residues" evidence="1">
    <location>
        <begin position="398"/>
        <end position="411"/>
    </location>
</feature>
<sequence>MNLDSAIPVSPALKALAKSAEDDGRGDEPAVTPCPFAPKEKAPLRFLLWHLHQLGGGFHRPVVRPDVAIEAYATLVHRLKLDICILPGLTRTVGARATVVKTDLAGRVQLVMEDAVEDTGAREVLRILQQLKDLDPSGGWQARFLTSDVDGKYVYLSDSTTCVLFRGAEGLTLSKLDVVDSRRVPSLGLTGKLLCATFQSKAHAAEPVHVMAPLGAIHEGDLTEEGGTAPPTPAPKATRSAPESSLVALSAPTDLLSDRAAFNQFRSEMEALYQLPPQEGSVLRDDPWKSIPEAQAGLLANFSAVALDNVLLQNEHMHWDAMELPKHPENLKEVAGALADTLLPCFAAVDAPPRVEELRVVDLVRAALSAQRLSVLDAEGEARGDNPLPSEDSLLVGPRERFQSETERPPREATPVNELAECRYFSAALSTHWPVVAQLRWP</sequence>
<accession>A0A0H4WMT0</accession>
<organism evidence="2 3">
    <name type="scientific">Pseudomyxococcus hansupus</name>
    <dbReference type="NCBI Taxonomy" id="1297742"/>
    <lineage>
        <taxon>Bacteria</taxon>
        <taxon>Pseudomonadati</taxon>
        <taxon>Myxococcota</taxon>
        <taxon>Myxococcia</taxon>
        <taxon>Myxococcales</taxon>
        <taxon>Cystobacterineae</taxon>
        <taxon>Myxococcaceae</taxon>
        <taxon>Pseudomyxococcus</taxon>
    </lineage>
</organism>
<dbReference type="AlphaFoldDB" id="A0A0H4WMT0"/>
<keyword evidence="3" id="KW-1185">Reference proteome</keyword>